<feature type="region of interest" description="Disordered" evidence="8">
    <location>
        <begin position="241"/>
        <end position="260"/>
    </location>
</feature>
<keyword evidence="3" id="KW-0812">Transmembrane</keyword>
<keyword evidence="6" id="KW-0472">Membrane</keyword>
<name>A0A249MW38_SPHXE</name>
<keyword evidence="7 10" id="KW-0012">Acyltransferase</keyword>
<dbReference type="SUPFAM" id="SSF69593">
    <property type="entry name" value="Glycerol-3-phosphate (1)-acyltransferase"/>
    <property type="match status" value="1"/>
</dbReference>
<dbReference type="Proteomes" id="UP000217141">
    <property type="component" value="Chromosome I"/>
</dbReference>
<evidence type="ECO:0000256" key="2">
    <source>
        <dbReference type="ARBA" id="ARBA00022679"/>
    </source>
</evidence>
<dbReference type="CDD" id="cd07989">
    <property type="entry name" value="LPLAT_AGPAT-like"/>
    <property type="match status" value="1"/>
</dbReference>
<dbReference type="EMBL" id="CP022745">
    <property type="protein sequence ID" value="ASY45581.1"/>
    <property type="molecule type" value="Genomic_DNA"/>
</dbReference>
<gene>
    <name evidence="10" type="ORF">CJD35_00640</name>
</gene>
<protein>
    <submittedName>
        <fullName evidence="10">1-acyl-sn-glycerol-3-phosphate acyltransferase</fullName>
    </submittedName>
</protein>
<dbReference type="RefSeq" id="WP_037515043.1">
    <property type="nucleotide sequence ID" value="NZ_CP022745.1"/>
</dbReference>
<evidence type="ECO:0000256" key="5">
    <source>
        <dbReference type="ARBA" id="ARBA00023098"/>
    </source>
</evidence>
<dbReference type="Pfam" id="PF01553">
    <property type="entry name" value="Acyltransferase"/>
    <property type="match status" value="1"/>
</dbReference>
<reference evidence="10 11" key="1">
    <citation type="submission" date="2017-08" db="EMBL/GenBank/DDBJ databases">
        <title>Whole Genome Sequence of Sphingobium hydrophobicum C1: Insights into Adaption to the Electronic-waste Contaminated Sediment.</title>
        <authorList>
            <person name="Song D."/>
            <person name="Chen X."/>
            <person name="Xu M."/>
        </authorList>
    </citation>
    <scope>NUCLEOTIDE SEQUENCE [LARGE SCALE GENOMIC DNA]</scope>
    <source>
        <strain evidence="10 11">C1</strain>
    </source>
</reference>
<dbReference type="GO" id="GO:0016020">
    <property type="term" value="C:membrane"/>
    <property type="evidence" value="ECO:0007669"/>
    <property type="project" value="UniProtKB-SubCell"/>
</dbReference>
<dbReference type="AlphaFoldDB" id="A0A249MW38"/>
<proteinExistence type="predicted"/>
<evidence type="ECO:0000313" key="11">
    <source>
        <dbReference type="Proteomes" id="UP000217141"/>
    </source>
</evidence>
<dbReference type="GO" id="GO:0006629">
    <property type="term" value="P:lipid metabolic process"/>
    <property type="evidence" value="ECO:0007669"/>
    <property type="project" value="UniProtKB-KW"/>
</dbReference>
<evidence type="ECO:0000256" key="7">
    <source>
        <dbReference type="ARBA" id="ARBA00023315"/>
    </source>
</evidence>
<dbReference type="GO" id="GO:0016746">
    <property type="term" value="F:acyltransferase activity"/>
    <property type="evidence" value="ECO:0007669"/>
    <property type="project" value="UniProtKB-KW"/>
</dbReference>
<dbReference type="InterPro" id="IPR002123">
    <property type="entry name" value="Plipid/glycerol_acylTrfase"/>
</dbReference>
<comment type="subcellular location">
    <subcellularLocation>
        <location evidence="1">Membrane</location>
    </subcellularLocation>
</comment>
<evidence type="ECO:0000256" key="8">
    <source>
        <dbReference type="SAM" id="MobiDB-lite"/>
    </source>
</evidence>
<organism evidence="10 11">
    <name type="scientific">Sphingobium xenophagum</name>
    <dbReference type="NCBI Taxonomy" id="121428"/>
    <lineage>
        <taxon>Bacteria</taxon>
        <taxon>Pseudomonadati</taxon>
        <taxon>Pseudomonadota</taxon>
        <taxon>Alphaproteobacteria</taxon>
        <taxon>Sphingomonadales</taxon>
        <taxon>Sphingomonadaceae</taxon>
        <taxon>Sphingobium</taxon>
    </lineage>
</organism>
<evidence type="ECO:0000259" key="9">
    <source>
        <dbReference type="SMART" id="SM00563"/>
    </source>
</evidence>
<dbReference type="PANTHER" id="PTHR23063">
    <property type="entry name" value="PHOSPHOLIPID ACYLTRANSFERASE"/>
    <property type="match status" value="1"/>
</dbReference>
<evidence type="ECO:0000256" key="4">
    <source>
        <dbReference type="ARBA" id="ARBA00022989"/>
    </source>
</evidence>
<evidence type="ECO:0000256" key="6">
    <source>
        <dbReference type="ARBA" id="ARBA00023136"/>
    </source>
</evidence>
<accession>A0A249MW38</accession>
<keyword evidence="4" id="KW-1133">Transmembrane helix</keyword>
<evidence type="ECO:0000256" key="3">
    <source>
        <dbReference type="ARBA" id="ARBA00022692"/>
    </source>
</evidence>
<keyword evidence="5" id="KW-0443">Lipid metabolism</keyword>
<evidence type="ECO:0000256" key="1">
    <source>
        <dbReference type="ARBA" id="ARBA00004370"/>
    </source>
</evidence>
<evidence type="ECO:0000313" key="10">
    <source>
        <dbReference type="EMBL" id="ASY45581.1"/>
    </source>
</evidence>
<dbReference type="PANTHER" id="PTHR23063:SF52">
    <property type="entry name" value="LYSOPHOSPHATIDYLCHOLINE ACYLTRANSFERASE"/>
    <property type="match status" value="1"/>
</dbReference>
<dbReference type="SMART" id="SM00563">
    <property type="entry name" value="PlsC"/>
    <property type="match status" value="1"/>
</dbReference>
<sequence length="260" mass="27693">MPPLRRWSRIAALIASLLLCLPPHLLWRVLRRPSPWPRRFLAMAARAVGVRVRIAGQPHGGDMFLLANHVSWIDILAMGGATGAAFVAHDGIARWPVVGWLAAQNNTLFVARERRGALSGQIDALRAAMLGHQPVALFPEGTTSDGSGLLPFKPSLLAVLLPPPRAVLIQPVHIDYGAATSAIAWHGDEPAGANAWRVLGRKGRLDVTLRFLPPFDPADCADRKVIAATARGAIAASIAQNASDSAASQHRPSATPLPPV</sequence>
<feature type="domain" description="Phospholipid/glycerol acyltransferase" evidence="9">
    <location>
        <begin position="63"/>
        <end position="177"/>
    </location>
</feature>
<keyword evidence="2 10" id="KW-0808">Transferase</keyword>
<dbReference type="KEGG" id="shyd:CJD35_00640"/>